<evidence type="ECO:0000256" key="8">
    <source>
        <dbReference type="ARBA" id="ARBA00023065"/>
    </source>
</evidence>
<organism evidence="16 17">
    <name type="scientific">Bombus vosnesenskii</name>
    <dbReference type="NCBI Taxonomy" id="207650"/>
    <lineage>
        <taxon>Eukaryota</taxon>
        <taxon>Metazoa</taxon>
        <taxon>Ecdysozoa</taxon>
        <taxon>Arthropoda</taxon>
        <taxon>Hexapoda</taxon>
        <taxon>Insecta</taxon>
        <taxon>Pterygota</taxon>
        <taxon>Neoptera</taxon>
        <taxon>Endopterygota</taxon>
        <taxon>Hymenoptera</taxon>
        <taxon>Apocrita</taxon>
        <taxon>Aculeata</taxon>
        <taxon>Apoidea</taxon>
        <taxon>Anthophila</taxon>
        <taxon>Apidae</taxon>
        <taxon>Bombus</taxon>
        <taxon>Pyrobombus</taxon>
    </lineage>
</organism>
<keyword evidence="6 15" id="KW-0999">Mitochondrion inner membrane</keyword>
<keyword evidence="10" id="KW-0472">Membrane</keyword>
<dbReference type="GeneID" id="117240163"/>
<reference evidence="17" key="1">
    <citation type="submission" date="2025-08" db="UniProtKB">
        <authorList>
            <consortium name="RefSeq"/>
        </authorList>
    </citation>
    <scope>IDENTIFICATION</scope>
    <source>
        <tissue evidence="17">Muscle</tissue>
    </source>
</reference>
<evidence type="ECO:0000256" key="1">
    <source>
        <dbReference type="ARBA" id="ARBA00004273"/>
    </source>
</evidence>
<dbReference type="GO" id="GO:0045259">
    <property type="term" value="C:proton-transporting ATP synthase complex"/>
    <property type="evidence" value="ECO:0007669"/>
    <property type="project" value="UniProtKB-UniRule"/>
</dbReference>
<evidence type="ECO:0000256" key="14">
    <source>
        <dbReference type="ARBA" id="ARBA00074682"/>
    </source>
</evidence>
<keyword evidence="7" id="KW-0007">Acetylation</keyword>
<evidence type="ECO:0000256" key="6">
    <source>
        <dbReference type="ARBA" id="ARBA00022792"/>
    </source>
</evidence>
<dbReference type="KEGG" id="bvk:117240163"/>
<comment type="similarity">
    <text evidence="2 15">Belongs to the ATPase e subunit family.</text>
</comment>
<keyword evidence="8 15" id="KW-0406">Ion transport</keyword>
<comment type="function">
    <text evidence="12 15">Subunit e, of the mitochondrial membrane ATP synthase complex (F(1)F(0) ATP synthase or Complex V) that produces ATP from ADP in the presence of a proton gradient across the membrane which is generated by electron transport complexes of the respiratory chain. ATP synthase complex consist of a soluble F(1) head domain - the catalytic core - and a membrane F(1) domain - the membrane proton channel. These two domains are linked by a central stalk rotating inside the F(1) region and a stationary peripheral stalk. During catalysis, ATP synthesis in the catalytic domain of F(1) is coupled via a rotary mechanism of the central stalk subunits to proton translocation. In vivo, can only synthesize ATP although its ATP hydrolase activity can be activated artificially in vitro. Part of the complex F(0) domain.</text>
</comment>
<dbReference type="GO" id="GO:0015078">
    <property type="term" value="F:proton transmembrane transporter activity"/>
    <property type="evidence" value="ECO:0007669"/>
    <property type="project" value="InterPro"/>
</dbReference>
<dbReference type="Proteomes" id="UP000504631">
    <property type="component" value="Unplaced"/>
</dbReference>
<keyword evidence="11 15" id="KW-0066">ATP synthesis</keyword>
<evidence type="ECO:0000256" key="9">
    <source>
        <dbReference type="ARBA" id="ARBA00023128"/>
    </source>
</evidence>
<evidence type="ECO:0000256" key="13">
    <source>
        <dbReference type="ARBA" id="ARBA00064647"/>
    </source>
</evidence>
<dbReference type="PANTHER" id="PTHR12427:SF1">
    <property type="entry name" value="ATP SYNTHASE SUBUNIT E, MITOCHONDRIAL"/>
    <property type="match status" value="1"/>
</dbReference>
<accession>A0A6J3LBC3</accession>
<evidence type="ECO:0000256" key="5">
    <source>
        <dbReference type="ARBA" id="ARBA00022781"/>
    </source>
</evidence>
<keyword evidence="4 15" id="KW-0138">CF(0)</keyword>
<name>A0A6J3LBC3_9HYME</name>
<dbReference type="CTD" id="41745"/>
<evidence type="ECO:0000256" key="2">
    <source>
        <dbReference type="ARBA" id="ARBA00007333"/>
    </source>
</evidence>
<keyword evidence="3 15" id="KW-0813">Transport</keyword>
<evidence type="ECO:0000256" key="3">
    <source>
        <dbReference type="ARBA" id="ARBA00022448"/>
    </source>
</evidence>
<dbReference type="Pfam" id="PF05680">
    <property type="entry name" value="ATP-synt_E"/>
    <property type="match status" value="1"/>
</dbReference>
<evidence type="ECO:0000256" key="4">
    <source>
        <dbReference type="ARBA" id="ARBA00022547"/>
    </source>
</evidence>
<dbReference type="RefSeq" id="XP_033361956.1">
    <property type="nucleotide sequence ID" value="XM_033506065.1"/>
</dbReference>
<evidence type="ECO:0000256" key="10">
    <source>
        <dbReference type="ARBA" id="ARBA00023136"/>
    </source>
</evidence>
<dbReference type="PANTHER" id="PTHR12427">
    <property type="entry name" value="ATP SYNTHASE E CHAIN, MITOCHONDRIAL"/>
    <property type="match status" value="1"/>
</dbReference>
<keyword evidence="5 15" id="KW-0375">Hydrogen ion transport</keyword>
<dbReference type="InterPro" id="IPR008386">
    <property type="entry name" value="ATP_synth_F0_esu_mt"/>
</dbReference>
<evidence type="ECO:0000313" key="16">
    <source>
        <dbReference type="Proteomes" id="UP000504631"/>
    </source>
</evidence>
<evidence type="ECO:0000256" key="15">
    <source>
        <dbReference type="RuleBase" id="RU367005"/>
    </source>
</evidence>
<proteinExistence type="inferred from homology"/>
<gene>
    <name evidence="17" type="primary">LOC117240163</name>
</gene>
<comment type="subcellular location">
    <subcellularLocation>
        <location evidence="1 15">Mitochondrion inner membrane</location>
    </subcellularLocation>
</comment>
<comment type="subunit">
    <text evidence="13">Component of the ATP synthase complex composed at least of ATP5F1A/subunit alpha, ATP5F1B/subunit beta, ATP5MC1/subunit c (homooctomer), MT-ATP6/subunit a, MT-ATP8/subunit 8, ATP5ME/subunit e, ATP5MF/subunit f, ATP5MG/subunit g, ATP5MK/subunit k, ATP5MJ/subunit j, ATP5F1C/subunit gamma, ATP5F1D/subunit delta, ATP5F1E/subunit epsilon, ATP5PF/subunit F6, ATP5PB/subunit b, ATP5PD/subunit d, ATP5PO/subunit OSCP. ATP synthase complex consists of a soluble F(1) head domain (subunits alpha(3) and beta(3)) - the catalytic core - and a membrane F(0) domain - the membrane proton channel (subunits c, a, 8, e, f, g, k and j). These two domains are linked by a central stalk (subunits gamma, delta, and epsilon) rotating inside the F1 region and a stationary peripheral stalk (subunits F6, b, d, and OSCP).</text>
</comment>
<dbReference type="AlphaFoldDB" id="A0A6J3LBC3"/>
<keyword evidence="16" id="KW-1185">Reference proteome</keyword>
<keyword evidence="9 15" id="KW-0496">Mitochondrion</keyword>
<evidence type="ECO:0000256" key="7">
    <source>
        <dbReference type="ARBA" id="ARBA00022990"/>
    </source>
</evidence>
<evidence type="ECO:0000256" key="11">
    <source>
        <dbReference type="ARBA" id="ARBA00023310"/>
    </source>
</evidence>
<evidence type="ECO:0000313" key="17">
    <source>
        <dbReference type="RefSeq" id="XP_033361956.1"/>
    </source>
</evidence>
<evidence type="ECO:0000256" key="12">
    <source>
        <dbReference type="ARBA" id="ARBA00057306"/>
    </source>
</evidence>
<dbReference type="GO" id="GO:0015986">
    <property type="term" value="P:proton motive force-driven ATP synthesis"/>
    <property type="evidence" value="ECO:0007669"/>
    <property type="project" value="InterPro"/>
</dbReference>
<sequence length="85" mass="9795">MSSAEVAPRPLQVSPLIKFSRWTLLLTGIVYGAYHQRRLSKKENARREQELREKPMKDAKLAAEKKKLAEAEIQMLNELFIPSSK</sequence>
<dbReference type="GO" id="GO:0005743">
    <property type="term" value="C:mitochondrial inner membrane"/>
    <property type="evidence" value="ECO:0007669"/>
    <property type="project" value="UniProtKB-SubCell"/>
</dbReference>
<protein>
    <recommendedName>
        <fullName evidence="14 15">ATP synthase F(0) complex subunit e, mitochondrial</fullName>
    </recommendedName>
</protein>
<comment type="subunit">
    <text evidence="15">F-type ATPases have 2 components, CF(1) - the catalytic core - and CF(0) - the membrane proton channel. CF(1) and CF(0) have multiple subunits.</text>
</comment>